<dbReference type="PROSITE" id="PS00490">
    <property type="entry name" value="MOLYBDOPTERIN_PROK_2"/>
    <property type="match status" value="1"/>
</dbReference>
<dbReference type="NCBIfam" id="TIGR01409">
    <property type="entry name" value="TAT_signal_seq"/>
    <property type="match status" value="1"/>
</dbReference>
<evidence type="ECO:0000259" key="11">
    <source>
        <dbReference type="Pfam" id="PF01568"/>
    </source>
</evidence>
<evidence type="ECO:0000256" key="1">
    <source>
        <dbReference type="ARBA" id="ARBA00004418"/>
    </source>
</evidence>
<dbReference type="SUPFAM" id="SSF53706">
    <property type="entry name" value="Formate dehydrogenase/DMSO reductase, domains 1-3"/>
    <property type="match status" value="1"/>
</dbReference>
<evidence type="ECO:0000313" key="13">
    <source>
        <dbReference type="EMBL" id="PXZ39317.1"/>
    </source>
</evidence>
<evidence type="ECO:0000259" key="10">
    <source>
        <dbReference type="Pfam" id="PF00384"/>
    </source>
</evidence>
<protein>
    <recommendedName>
        <fullName evidence="3">trimethylamine-N-oxide reductase</fullName>
        <ecNumber evidence="3">1.7.2.3</ecNumber>
    </recommendedName>
</protein>
<dbReference type="InterPro" id="IPR006658">
    <property type="entry name" value="BisC"/>
</dbReference>
<evidence type="ECO:0000256" key="9">
    <source>
        <dbReference type="PIRSR" id="PIRSR606658-1"/>
    </source>
</evidence>
<feature type="binding site" evidence="9">
    <location>
        <position position="779"/>
    </location>
    <ligand>
        <name>Mo-bis(molybdopterin guanine dinucleotide)</name>
        <dbReference type="ChEBI" id="CHEBI:60539"/>
    </ligand>
</feature>
<comment type="similarity">
    <text evidence="2">Belongs to the prokaryotic molybdopterin-containing oxidoreductase family.</text>
</comment>
<dbReference type="InterPro" id="IPR006311">
    <property type="entry name" value="TAT_signal"/>
</dbReference>
<dbReference type="PROSITE" id="PS00932">
    <property type="entry name" value="MOLYBDOPTERIN_PROK_3"/>
    <property type="match status" value="1"/>
</dbReference>
<dbReference type="EC" id="1.7.2.3" evidence="3"/>
<evidence type="ECO:0000256" key="2">
    <source>
        <dbReference type="ARBA" id="ARBA00010312"/>
    </source>
</evidence>
<dbReference type="GO" id="GO:0050626">
    <property type="term" value="F:trimethylamine-N-oxide reductase (cytochrome c) activity"/>
    <property type="evidence" value="ECO:0007669"/>
    <property type="project" value="UniProtKB-EC"/>
</dbReference>
<dbReference type="GO" id="GO:0009055">
    <property type="term" value="F:electron transfer activity"/>
    <property type="evidence" value="ECO:0007669"/>
    <property type="project" value="TreeGrafter"/>
</dbReference>
<dbReference type="RefSeq" id="WP_110479222.1">
    <property type="nucleotide sequence ID" value="NZ_CP081939.1"/>
</dbReference>
<feature type="domain" description="Molybdopterin oxidoreductase N-terminal" evidence="12">
    <location>
        <begin position="50"/>
        <end position="90"/>
    </location>
</feature>
<keyword evidence="6" id="KW-0732">Signal</keyword>
<dbReference type="InterPro" id="IPR009010">
    <property type="entry name" value="Asp_de-COase-like_dom_sf"/>
</dbReference>
<dbReference type="Gene3D" id="3.90.55.10">
    <property type="entry name" value="Dimethylsulfoxide Reductase, domain 3"/>
    <property type="match status" value="1"/>
</dbReference>
<dbReference type="Gene3D" id="2.40.40.20">
    <property type="match status" value="1"/>
</dbReference>
<proteinExistence type="inferred from homology"/>
<reference evidence="13 14" key="1">
    <citation type="submission" date="2018-06" db="EMBL/GenBank/DDBJ databases">
        <authorList>
            <person name="Teymurazov M."/>
            <person name="Kislichkina A."/>
            <person name="Abaymova A."/>
            <person name="Mukhina T."/>
            <person name="Mayskaya N."/>
            <person name="Svetoch E."/>
            <person name="Bogun A."/>
        </authorList>
    </citation>
    <scope>NUCLEOTIDE SEQUENCE [LARGE SCALE GENOMIC DNA]</scope>
    <source>
        <strain evidence="13 14">SCPM-O-B-8406</strain>
    </source>
</reference>
<feature type="binding site" evidence="9">
    <location>
        <position position="154"/>
    </location>
    <ligand>
        <name>Mo-bis(molybdopterin guanine dinucleotide)</name>
        <dbReference type="ChEBI" id="CHEBI:60539"/>
    </ligand>
</feature>
<comment type="cofactor">
    <cofactor evidence="9">
        <name>Mo-bis(molybdopterin guanine dinucleotide)</name>
        <dbReference type="ChEBI" id="CHEBI:60539"/>
    </cofactor>
    <text evidence="9">Binds 1 molybdenum-bis(molybdopterin guanine dinucleotide) (Mo-bis-MGD) cofactor per subunit.</text>
</comment>
<feature type="binding site" evidence="9">
    <location>
        <position position="364"/>
    </location>
    <ligand>
        <name>Mo-bis(molybdopterin guanine dinucleotide)</name>
        <dbReference type="ChEBI" id="CHEBI:60539"/>
    </ligand>
</feature>
<evidence type="ECO:0000256" key="4">
    <source>
        <dbReference type="ARBA" id="ARBA00022505"/>
    </source>
</evidence>
<dbReference type="InterPro" id="IPR019546">
    <property type="entry name" value="TAT_signal_bac_arc"/>
</dbReference>
<dbReference type="Pfam" id="PF00384">
    <property type="entry name" value="Molybdopterin"/>
    <property type="match status" value="1"/>
</dbReference>
<dbReference type="InterPro" id="IPR041460">
    <property type="entry name" value="Molybdopterin_N"/>
</dbReference>
<dbReference type="InterPro" id="IPR006657">
    <property type="entry name" value="MoPterin_dinucl-bd_dom"/>
</dbReference>
<dbReference type="FunFam" id="2.40.40.20:FF:000009">
    <property type="entry name" value="Biotin sulfoxide reductase 2"/>
    <property type="match status" value="1"/>
</dbReference>
<evidence type="ECO:0000256" key="7">
    <source>
        <dbReference type="ARBA" id="ARBA00022764"/>
    </source>
</evidence>
<evidence type="ECO:0000259" key="12">
    <source>
        <dbReference type="Pfam" id="PF18364"/>
    </source>
</evidence>
<dbReference type="Pfam" id="PF18364">
    <property type="entry name" value="Molybdopterin_N"/>
    <property type="match status" value="1"/>
</dbReference>
<dbReference type="NCBIfam" id="NF011682">
    <property type="entry name" value="PRK15102.1"/>
    <property type="match status" value="1"/>
</dbReference>
<evidence type="ECO:0000256" key="5">
    <source>
        <dbReference type="ARBA" id="ARBA00022723"/>
    </source>
</evidence>
<dbReference type="Pfam" id="PF01568">
    <property type="entry name" value="Molydop_binding"/>
    <property type="match status" value="1"/>
</dbReference>
<dbReference type="InterPro" id="IPR050612">
    <property type="entry name" value="Prok_Mopterin_Oxidored"/>
</dbReference>
<feature type="binding site" evidence="9">
    <location>
        <position position="473"/>
    </location>
    <ligand>
        <name>Mo-bis(molybdopterin guanine dinucleotide)</name>
        <dbReference type="ChEBI" id="CHEBI:60539"/>
    </ligand>
</feature>
<organism evidence="13 14">
    <name type="scientific">Avibacterium paragallinarum</name>
    <name type="common">Haemophilus gallinarum</name>
    <dbReference type="NCBI Taxonomy" id="728"/>
    <lineage>
        <taxon>Bacteria</taxon>
        <taxon>Pseudomonadati</taxon>
        <taxon>Pseudomonadota</taxon>
        <taxon>Gammaproteobacteria</taxon>
        <taxon>Pasteurellales</taxon>
        <taxon>Pasteurellaceae</taxon>
        <taxon>Avibacterium</taxon>
    </lineage>
</organism>
<dbReference type="InterPro" id="IPR006656">
    <property type="entry name" value="Mopterin_OxRdtase"/>
</dbReference>
<comment type="caution">
    <text evidence="13">The sequence shown here is derived from an EMBL/GenBank/DDBJ whole genome shotgun (WGS) entry which is preliminary data.</text>
</comment>
<keyword evidence="5 9" id="KW-0479">Metal-binding</keyword>
<dbReference type="PROSITE" id="PS51318">
    <property type="entry name" value="TAT"/>
    <property type="match status" value="1"/>
</dbReference>
<dbReference type="EMBL" id="QJPJ01000006">
    <property type="protein sequence ID" value="PXZ39317.1"/>
    <property type="molecule type" value="Genomic_DNA"/>
</dbReference>
<accession>A0AAE5WIN2</accession>
<sequence>MKKQDNINASRRDFIKHSSLGLAGTSLSGGVVGSLVSSKAVATEQSTVVTAAHWGPLGVVVEEGKVVKSGPAIPAPLTNELQSVVADQLYSETRVKYPMVRKGYLEGNKDTTLRGRDEWVRVSWEQAFDLVAKEMKRVRDSYGATGIYAGSYGWYSSGSLHAARTLLHRYLNVTGGFVGSKGDYSTGAAQVIMPHVLGTIEVYEQQTSWETILESSEIVVLWSANPLTTLRIAWTSTDQQGIEYFKKLKESGKRIICIDPVRSESCEFLGAEWIPINTATDVPLMLGIAHTLVTEDKHDKAFLKKYTSGYDKFEEYLLGKIDGQPKDATWASKLTGVPVEMIKQLANDFVTKRTMLMGGWGMQRQRHGEQSHWMMVTLASMLGQIGLPGGGFGFSYHYANGGVPTATGGILGSITANPAVQAGEKTWLDETSKMAFPVARIADALLNPGKTIQYNGTEITYPDIKLVYWAGGNPFVHHQDTNTLVKAFHKPDTFIVNEVNWTPTARMADIVLPVTTSYERNDLTMSGDYSMMNIYPMKQVVPPQFEAKSDYDIFTELAKRAGVEEQFTENKSEMDWLKGFYQTAFDAARKNRVLMPKFEKFWEENKPLTFKANEKAKKWVRYEEFRNDPLLNPLGTPSGKIEIYSDVVAKMNYDDCKGYPSWMEPAEFAGNTTAEAPLALVTPHPYYRLHSQLAHTSLRQKYAVNDREPVLIHKDDAATRGIVDGDIVRIYNQRGQVLAGAVVTDGIIKGTVALHEGAWYDPADLGQSDKPLCKNGCPNVLTRDEGTSKLAQGNSPNTCIVQVEKFTGEAPAVTVFKQPKQSV</sequence>
<feature type="binding site" evidence="9">
    <location>
        <position position="520"/>
    </location>
    <ligand>
        <name>Mo-bis(molybdopterin guanine dinucleotide)</name>
        <dbReference type="ChEBI" id="CHEBI:60539"/>
    </ligand>
</feature>
<dbReference type="CDD" id="cd02769">
    <property type="entry name" value="MopB_DMSOR-BSOR-TMAOR"/>
    <property type="match status" value="1"/>
</dbReference>
<evidence type="ECO:0000256" key="3">
    <source>
        <dbReference type="ARBA" id="ARBA00011885"/>
    </source>
</evidence>
<dbReference type="GO" id="GO:0043546">
    <property type="term" value="F:molybdopterin cofactor binding"/>
    <property type="evidence" value="ECO:0007669"/>
    <property type="project" value="InterPro"/>
</dbReference>
<evidence type="ECO:0000256" key="6">
    <source>
        <dbReference type="ARBA" id="ARBA00022729"/>
    </source>
</evidence>
<dbReference type="InterPro" id="IPR041954">
    <property type="entry name" value="CT_DMSOR/BSOR/TMAOR"/>
</dbReference>
<dbReference type="SUPFAM" id="SSF50692">
    <property type="entry name" value="ADC-like"/>
    <property type="match status" value="1"/>
</dbReference>
<dbReference type="PANTHER" id="PTHR43742">
    <property type="entry name" value="TRIMETHYLAMINE-N-OXIDE REDUCTASE"/>
    <property type="match status" value="1"/>
</dbReference>
<gene>
    <name evidence="13" type="ORF">DM482_05050</name>
</gene>
<dbReference type="AlphaFoldDB" id="A0AAE5WIN2"/>
<feature type="domain" description="Molybdopterin oxidoreductase" evidence="10">
    <location>
        <begin position="94"/>
        <end position="560"/>
    </location>
</feature>
<feature type="binding site" evidence="9">
    <location>
        <position position="550"/>
    </location>
    <ligand>
        <name>Mo-bis(molybdopterin guanine dinucleotide)</name>
        <dbReference type="ChEBI" id="CHEBI:60539"/>
    </ligand>
</feature>
<dbReference type="FunFam" id="3.40.228.10:FF:000003">
    <property type="entry name" value="Biotin sulfoxide reductase 2"/>
    <property type="match status" value="1"/>
</dbReference>
<evidence type="ECO:0000256" key="8">
    <source>
        <dbReference type="ARBA" id="ARBA00023002"/>
    </source>
</evidence>
<feature type="domain" description="Molybdopterin dinucleotide-binding" evidence="11">
    <location>
        <begin position="678"/>
        <end position="799"/>
    </location>
</feature>
<keyword evidence="4 9" id="KW-0500">Molybdenum</keyword>
<dbReference type="GO" id="GO:0009061">
    <property type="term" value="P:anaerobic respiration"/>
    <property type="evidence" value="ECO:0007669"/>
    <property type="project" value="TreeGrafter"/>
</dbReference>
<dbReference type="Gene3D" id="3.40.228.10">
    <property type="entry name" value="Dimethylsulfoxide Reductase, domain 2"/>
    <property type="match status" value="1"/>
</dbReference>
<keyword evidence="8" id="KW-0560">Oxidoreductase</keyword>
<dbReference type="GO" id="GO:0030288">
    <property type="term" value="C:outer membrane-bounded periplasmic space"/>
    <property type="evidence" value="ECO:0007669"/>
    <property type="project" value="TreeGrafter"/>
</dbReference>
<dbReference type="Gene3D" id="3.40.50.740">
    <property type="match status" value="1"/>
</dbReference>
<keyword evidence="7" id="KW-0574">Periplasm</keyword>
<name>A0AAE5WIN2_AVIPA</name>
<dbReference type="CDD" id="cd02793">
    <property type="entry name" value="MopB_CT_DMSOR-BSOR-TMAOR"/>
    <property type="match status" value="1"/>
</dbReference>
<dbReference type="InterPro" id="IPR006655">
    <property type="entry name" value="Mopterin_OxRdtase_prok_CS"/>
</dbReference>
<dbReference type="NCBIfam" id="TIGR00509">
    <property type="entry name" value="bisC_fam"/>
    <property type="match status" value="1"/>
</dbReference>
<dbReference type="PANTHER" id="PTHR43742:SF10">
    <property type="entry name" value="TRIMETHYLAMINE-N-OXIDE REDUCTASE 2"/>
    <property type="match status" value="1"/>
</dbReference>
<dbReference type="Proteomes" id="UP000247594">
    <property type="component" value="Unassembled WGS sequence"/>
</dbReference>
<feature type="binding site" evidence="9">
    <location>
        <position position="477"/>
    </location>
    <ligand>
        <name>Mo-bis(molybdopterin guanine dinucleotide)</name>
        <dbReference type="ChEBI" id="CHEBI:60539"/>
    </ligand>
</feature>
<dbReference type="GO" id="GO:0030151">
    <property type="term" value="F:molybdenum ion binding"/>
    <property type="evidence" value="ECO:0007669"/>
    <property type="project" value="TreeGrafter"/>
</dbReference>
<comment type="subcellular location">
    <subcellularLocation>
        <location evidence="1">Periplasm</location>
    </subcellularLocation>
</comment>
<evidence type="ECO:0000313" key="14">
    <source>
        <dbReference type="Proteomes" id="UP000247594"/>
    </source>
</evidence>